<evidence type="ECO:0000313" key="4">
    <source>
        <dbReference type="Proteomes" id="UP001557484"/>
    </source>
</evidence>
<protein>
    <submittedName>
        <fullName evidence="3">Uroporphyrinogen-III C-methyltransferase</fullName>
    </submittedName>
</protein>
<keyword evidence="2" id="KW-0472">Membrane</keyword>
<dbReference type="RefSeq" id="WP_368374128.1">
    <property type="nucleotide sequence ID" value="NZ_JBFRYB010000001.1"/>
</dbReference>
<dbReference type="EMBL" id="JBFRYB010000001">
    <property type="protein sequence ID" value="MEX1664000.1"/>
    <property type="molecule type" value="Genomic_DNA"/>
</dbReference>
<evidence type="ECO:0000313" key="3">
    <source>
        <dbReference type="EMBL" id="MEX1664000.1"/>
    </source>
</evidence>
<dbReference type="PANTHER" id="PTHR38043">
    <property type="entry name" value="PROTEIN HEMX"/>
    <property type="match status" value="1"/>
</dbReference>
<organism evidence="3 4">
    <name type="scientific">Zhongshania arctica</name>
    <dbReference type="NCBI Taxonomy" id="3238302"/>
    <lineage>
        <taxon>Bacteria</taxon>
        <taxon>Pseudomonadati</taxon>
        <taxon>Pseudomonadota</taxon>
        <taxon>Gammaproteobacteria</taxon>
        <taxon>Cellvibrionales</taxon>
        <taxon>Spongiibacteraceae</taxon>
        <taxon>Zhongshania</taxon>
    </lineage>
</organism>
<name>A0ABV3TRU2_9GAMM</name>
<reference evidence="3 4" key="1">
    <citation type="journal article" date="2011" name="Int. J. Syst. Evol. Microbiol.">
        <title>Zhongshania antarctica gen. nov., sp. nov. and Zhongshania guokunii sp. nov., gammaproteobacteria respectively isolated from coastal attached (fast) ice and surface seawater of the Antarctic.</title>
        <authorList>
            <person name="Li H.J."/>
            <person name="Zhang X.Y."/>
            <person name="Chen C.X."/>
            <person name="Zhang Y.J."/>
            <person name="Gao Z.M."/>
            <person name="Yu Y."/>
            <person name="Chen X.L."/>
            <person name="Chen B."/>
            <person name="Zhang Y.Z."/>
        </authorList>
    </citation>
    <scope>NUCLEOTIDE SEQUENCE [LARGE SCALE GENOMIC DNA]</scope>
    <source>
        <strain evidence="3 4">R06B22</strain>
    </source>
</reference>
<evidence type="ECO:0000256" key="2">
    <source>
        <dbReference type="SAM" id="Phobius"/>
    </source>
</evidence>
<dbReference type="Proteomes" id="UP001557484">
    <property type="component" value="Unassembled WGS sequence"/>
</dbReference>
<dbReference type="Pfam" id="PF04375">
    <property type="entry name" value="HemX"/>
    <property type="match status" value="1"/>
</dbReference>
<feature type="region of interest" description="Disordered" evidence="1">
    <location>
        <begin position="1"/>
        <end position="44"/>
    </location>
</feature>
<feature type="transmembrane region" description="Helical" evidence="2">
    <location>
        <begin position="55"/>
        <end position="75"/>
    </location>
</feature>
<keyword evidence="4" id="KW-1185">Reference proteome</keyword>
<evidence type="ECO:0000256" key="1">
    <source>
        <dbReference type="SAM" id="MobiDB-lite"/>
    </source>
</evidence>
<accession>A0ABV3TRU2</accession>
<keyword evidence="2" id="KW-1133">Transmembrane helix</keyword>
<keyword evidence="2" id="KW-0812">Transmembrane</keyword>
<gene>
    <name evidence="3" type="ORF">AB4875_00805</name>
</gene>
<comment type="caution">
    <text evidence="3">The sequence shown here is derived from an EMBL/GenBank/DDBJ whole genome shotgun (WGS) entry which is preliminary data.</text>
</comment>
<dbReference type="PANTHER" id="PTHR38043:SF1">
    <property type="entry name" value="PROTEIN HEMX"/>
    <property type="match status" value="1"/>
</dbReference>
<dbReference type="InterPro" id="IPR007470">
    <property type="entry name" value="HemX"/>
</dbReference>
<proteinExistence type="predicted"/>
<sequence>MSGDKPEDNKDAITTPEQKPAVINVPEPSANKKVNKPADKPPVKHVVKQKSGGNVLGLLALLIALAALVLAGWMYQQDQLLAAQKQNANADFDSELRALSTSQSEFKALIGAQREALSQLRSDVGTRLDALTMRSQNLEVTVESLATVDRQDWLLAEAEYLLRLANQRAQLSHDARSAAQLLGSADEILRDLDEPALLPVRAELAREIGALQNSAERDVEGSYLALQALASEVEKLRIYKAPSYVPIPVQVEESAWQQRLQGGLTAAWEKLRSYIRIDHHQDNFRAQLAPEQEAVLRASLQLMFEQAQLALLANQPVLYERALEKAAAWLNRYYQLDEKRDALLAQINTLAEVQVDAELADISGSLRMLKEYLKSNRWQKEARQ</sequence>
<feature type="compositionally biased region" description="Basic and acidic residues" evidence="1">
    <location>
        <begin position="1"/>
        <end position="11"/>
    </location>
</feature>